<sequence length="403" mass="43617">MAAYYSGPRIRLPSNRSLQLSDVSGCSSPLATRDRERDYTPNARDAYTHPQSPILIFPAAPTSEPASPHPRVARLRHARVDSTASASSSRAVSSSSRARVDSASDFSSPVRVGSDLSLVRVGSDYSSPIRVDSDMSLLARLDSDNSIRTRVDSNASSSLLASPSFIDVPSPRFSVGTSGWGSSPTGSAPLTRDRIVRLGSARVIPSWSSGSGSAEVEMWEWTSDGSEWHGRGDENETQYEDALSQFHFPTLEESRWAYHAAGVGAVEKGGTGTGGLGLVHKQVVVKGDLGSGERNDWLVAHPALGEYEQQQQRTMRLPFRFILETVLGIDSATLNLLERGTHEPESISDTAIFGTATDAGITDEDIEAIERSERIVWPSFSLLYVWAAAGLGLPKSRWRVGQR</sequence>
<proteinExistence type="predicted"/>
<evidence type="ECO:0000313" key="3">
    <source>
        <dbReference type="Proteomes" id="UP000059188"/>
    </source>
</evidence>
<reference evidence="2 3" key="1">
    <citation type="submission" date="2014-11" db="EMBL/GenBank/DDBJ databases">
        <authorList>
            <person name="Wibberg Daniel"/>
        </authorList>
    </citation>
    <scope>NUCLEOTIDE SEQUENCE [LARGE SCALE GENOMIC DNA]</scope>
    <source>
        <strain evidence="2">Rhizoctonia solani AG1-IB 7/3/14</strain>
    </source>
</reference>
<protein>
    <submittedName>
        <fullName evidence="2">Uncharacterized protein</fullName>
    </submittedName>
</protein>
<dbReference type="AlphaFoldDB" id="A0A0B7G0D2"/>
<keyword evidence="3" id="KW-1185">Reference proteome</keyword>
<dbReference type="OrthoDB" id="3203901at2759"/>
<dbReference type="EMBL" id="LN679106">
    <property type="protein sequence ID" value="CEL62549.1"/>
    <property type="molecule type" value="Genomic_DNA"/>
</dbReference>
<organism evidence="2 3">
    <name type="scientific">Thanatephorus cucumeris (strain AG1-IB / isolate 7/3/14)</name>
    <name type="common">Lettuce bottom rot fungus</name>
    <name type="synonym">Rhizoctonia solani</name>
    <dbReference type="NCBI Taxonomy" id="1108050"/>
    <lineage>
        <taxon>Eukaryota</taxon>
        <taxon>Fungi</taxon>
        <taxon>Dikarya</taxon>
        <taxon>Basidiomycota</taxon>
        <taxon>Agaricomycotina</taxon>
        <taxon>Agaricomycetes</taxon>
        <taxon>Cantharellales</taxon>
        <taxon>Ceratobasidiaceae</taxon>
        <taxon>Rhizoctonia</taxon>
        <taxon>Rhizoctonia solani AG-1</taxon>
    </lineage>
</organism>
<accession>A0A0B7G0D2</accession>
<evidence type="ECO:0000256" key="1">
    <source>
        <dbReference type="SAM" id="MobiDB-lite"/>
    </source>
</evidence>
<dbReference type="Proteomes" id="UP000059188">
    <property type="component" value="Unassembled WGS sequence"/>
</dbReference>
<gene>
    <name evidence="2" type="ORF">RSOLAG1IB_04905</name>
</gene>
<name>A0A0B7G0D2_THACB</name>
<feature type="compositionally biased region" description="Polar residues" evidence="1">
    <location>
        <begin position="20"/>
        <end position="30"/>
    </location>
</feature>
<feature type="region of interest" description="Disordered" evidence="1">
    <location>
        <begin position="20"/>
        <end position="110"/>
    </location>
</feature>
<evidence type="ECO:0000313" key="2">
    <source>
        <dbReference type="EMBL" id="CEL62549.1"/>
    </source>
</evidence>
<feature type="compositionally biased region" description="Low complexity" evidence="1">
    <location>
        <begin position="81"/>
        <end position="108"/>
    </location>
</feature>